<dbReference type="NCBIfam" id="TIGR00621">
    <property type="entry name" value="ssb"/>
    <property type="match status" value="1"/>
</dbReference>
<dbReference type="Pfam" id="PF00436">
    <property type="entry name" value="SSB"/>
    <property type="match status" value="1"/>
</dbReference>
<dbReference type="RefSeq" id="WP_191703184.1">
    <property type="nucleotide sequence ID" value="NZ_JACSPW010000004.1"/>
</dbReference>
<dbReference type="HAMAP" id="MF_00984">
    <property type="entry name" value="SSB"/>
    <property type="match status" value="1"/>
</dbReference>
<keyword evidence="1 2" id="KW-0238">DNA-binding</keyword>
<comment type="caution">
    <text evidence="2">Lacks conserved residue(s) required for the propagation of feature annotation.</text>
</comment>
<dbReference type="InterPro" id="IPR012340">
    <property type="entry name" value="NA-bd_OB-fold"/>
</dbReference>
<sequence length="136" mass="15076">MNHVGLVGRTTKDAALRQLSEGRMQTSFTVAVNRPYKNSEGKVDADFVQCIAWGKTAEVITKYCGKGSLIGIKGRLQTRTYLNRDNQKVYTMEVNAEEVQFYALKTPGEVEILASPPSISADFVLPEHDSKLVKPL</sequence>
<evidence type="ECO:0000256" key="1">
    <source>
        <dbReference type="ARBA" id="ARBA00023125"/>
    </source>
</evidence>
<protein>
    <recommendedName>
        <fullName evidence="2 3">Single-stranded DNA-binding protein</fullName>
        <shortName evidence="2">SSB</shortName>
    </recommendedName>
</protein>
<dbReference type="EMBL" id="JACSPW010000004">
    <property type="protein sequence ID" value="MBD8032581.1"/>
    <property type="molecule type" value="Genomic_DNA"/>
</dbReference>
<dbReference type="GO" id="GO:0003677">
    <property type="term" value="F:DNA binding"/>
    <property type="evidence" value="ECO:0007669"/>
    <property type="project" value="UniProtKB-KW"/>
</dbReference>
<organism evidence="4 5">
    <name type="scientific">Solibacillus merdavium</name>
    <dbReference type="NCBI Taxonomy" id="2762218"/>
    <lineage>
        <taxon>Bacteria</taxon>
        <taxon>Bacillati</taxon>
        <taxon>Bacillota</taxon>
        <taxon>Bacilli</taxon>
        <taxon>Bacillales</taxon>
        <taxon>Caryophanaceae</taxon>
        <taxon>Solibacillus</taxon>
    </lineage>
</organism>
<dbReference type="Proteomes" id="UP000600565">
    <property type="component" value="Unassembled WGS sequence"/>
</dbReference>
<evidence type="ECO:0000256" key="2">
    <source>
        <dbReference type="HAMAP-Rule" id="MF_00984"/>
    </source>
</evidence>
<dbReference type="Gene3D" id="2.40.50.140">
    <property type="entry name" value="Nucleic acid-binding proteins"/>
    <property type="match status" value="1"/>
</dbReference>
<dbReference type="PANTHER" id="PTHR10302">
    <property type="entry name" value="SINGLE-STRANDED DNA-BINDING PROTEIN"/>
    <property type="match status" value="1"/>
</dbReference>
<dbReference type="InterPro" id="IPR011344">
    <property type="entry name" value="ssDNA-bd"/>
</dbReference>
<gene>
    <name evidence="4" type="ORF">H9632_05835</name>
</gene>
<comment type="subunit">
    <text evidence="2">Homotetramer.</text>
</comment>
<proteinExistence type="inferred from homology"/>
<dbReference type="CDD" id="cd04496">
    <property type="entry name" value="SSB_OBF"/>
    <property type="match status" value="1"/>
</dbReference>
<dbReference type="PROSITE" id="PS50935">
    <property type="entry name" value="SSB"/>
    <property type="match status" value="1"/>
</dbReference>
<evidence type="ECO:0000313" key="5">
    <source>
        <dbReference type="Proteomes" id="UP000600565"/>
    </source>
</evidence>
<name>A0ABR8XKX4_9BACL</name>
<accession>A0ABR8XKX4</accession>
<dbReference type="PANTHER" id="PTHR10302:SF27">
    <property type="entry name" value="SINGLE-STRANDED DNA-BINDING PROTEIN"/>
    <property type="match status" value="1"/>
</dbReference>
<evidence type="ECO:0000313" key="4">
    <source>
        <dbReference type="EMBL" id="MBD8032581.1"/>
    </source>
</evidence>
<dbReference type="InterPro" id="IPR000424">
    <property type="entry name" value="Primosome_PriB/ssb"/>
</dbReference>
<reference evidence="4 5" key="1">
    <citation type="submission" date="2020-08" db="EMBL/GenBank/DDBJ databases">
        <title>A Genomic Blueprint of the Chicken Gut Microbiome.</title>
        <authorList>
            <person name="Gilroy R."/>
            <person name="Ravi A."/>
            <person name="Getino M."/>
            <person name="Pursley I."/>
            <person name="Horton D.L."/>
            <person name="Alikhan N.-F."/>
            <person name="Baker D."/>
            <person name="Gharbi K."/>
            <person name="Hall N."/>
            <person name="Watson M."/>
            <person name="Adriaenssens E.M."/>
            <person name="Foster-Nyarko E."/>
            <person name="Jarju S."/>
            <person name="Secka A."/>
            <person name="Antonio M."/>
            <person name="Oren A."/>
            <person name="Chaudhuri R."/>
            <person name="La Ragione R.M."/>
            <person name="Hildebrand F."/>
            <person name="Pallen M.J."/>
        </authorList>
    </citation>
    <scope>NUCLEOTIDE SEQUENCE [LARGE SCALE GENOMIC DNA]</scope>
    <source>
        <strain evidence="4 5">Sa1YVA6</strain>
    </source>
</reference>
<evidence type="ECO:0000256" key="3">
    <source>
        <dbReference type="RuleBase" id="RU000524"/>
    </source>
</evidence>
<keyword evidence="5" id="KW-1185">Reference proteome</keyword>
<comment type="caution">
    <text evidence="4">The sequence shown here is derived from an EMBL/GenBank/DDBJ whole genome shotgun (WGS) entry which is preliminary data.</text>
</comment>
<dbReference type="SUPFAM" id="SSF50249">
    <property type="entry name" value="Nucleic acid-binding proteins"/>
    <property type="match status" value="1"/>
</dbReference>